<evidence type="ECO:0000313" key="3">
    <source>
        <dbReference type="Proteomes" id="UP001152607"/>
    </source>
</evidence>
<accession>A0A9W4XJ39</accession>
<feature type="compositionally biased region" description="Polar residues" evidence="1">
    <location>
        <begin position="12"/>
        <end position="22"/>
    </location>
</feature>
<feature type="compositionally biased region" description="Pro residues" evidence="1">
    <location>
        <begin position="1"/>
        <end position="10"/>
    </location>
</feature>
<dbReference type="EMBL" id="CAOQHR010000002">
    <property type="protein sequence ID" value="CAI6315964.1"/>
    <property type="molecule type" value="Genomic_DNA"/>
</dbReference>
<gene>
    <name evidence="2" type="ORF">PDIGIT_LOCUS3404</name>
</gene>
<dbReference type="AlphaFoldDB" id="A0A9W4XJ39"/>
<organism evidence="2 3">
    <name type="scientific">Periconia digitata</name>
    <dbReference type="NCBI Taxonomy" id="1303443"/>
    <lineage>
        <taxon>Eukaryota</taxon>
        <taxon>Fungi</taxon>
        <taxon>Dikarya</taxon>
        <taxon>Ascomycota</taxon>
        <taxon>Pezizomycotina</taxon>
        <taxon>Dothideomycetes</taxon>
        <taxon>Pleosporomycetidae</taxon>
        <taxon>Pleosporales</taxon>
        <taxon>Massarineae</taxon>
        <taxon>Periconiaceae</taxon>
        <taxon>Periconia</taxon>
    </lineage>
</organism>
<name>A0A9W4XJ39_9PLEO</name>
<reference evidence="2" key="1">
    <citation type="submission" date="2023-01" db="EMBL/GenBank/DDBJ databases">
        <authorList>
            <person name="Van Ghelder C."/>
            <person name="Rancurel C."/>
        </authorList>
    </citation>
    <scope>NUCLEOTIDE SEQUENCE</scope>
    <source>
        <strain evidence="2">CNCM I-4278</strain>
    </source>
</reference>
<feature type="compositionally biased region" description="Polar residues" evidence="1">
    <location>
        <begin position="65"/>
        <end position="83"/>
    </location>
</feature>
<protein>
    <submittedName>
        <fullName evidence="2">Uncharacterized protein</fullName>
    </submittedName>
</protein>
<dbReference type="Proteomes" id="UP001152607">
    <property type="component" value="Unassembled WGS sequence"/>
</dbReference>
<sequence>MHAKTPPHPPISLSSYTKTQANQQQTPPSDSTPPLNTILRPHAHTGQLPYTQRHSRRTHTHHTSINFSSRPYPSLYYTNTLGQPNPPIQPSYSLPAYKLN</sequence>
<comment type="caution">
    <text evidence="2">The sequence shown here is derived from an EMBL/GenBank/DDBJ whole genome shotgun (WGS) entry which is preliminary data.</text>
</comment>
<feature type="compositionally biased region" description="Basic residues" evidence="1">
    <location>
        <begin position="53"/>
        <end position="62"/>
    </location>
</feature>
<proteinExistence type="predicted"/>
<feature type="compositionally biased region" description="Low complexity" evidence="1">
    <location>
        <begin position="23"/>
        <end position="34"/>
    </location>
</feature>
<keyword evidence="3" id="KW-1185">Reference proteome</keyword>
<feature type="region of interest" description="Disordered" evidence="1">
    <location>
        <begin position="1"/>
        <end position="100"/>
    </location>
</feature>
<evidence type="ECO:0000313" key="2">
    <source>
        <dbReference type="EMBL" id="CAI6315964.1"/>
    </source>
</evidence>
<evidence type="ECO:0000256" key="1">
    <source>
        <dbReference type="SAM" id="MobiDB-lite"/>
    </source>
</evidence>